<dbReference type="EMBL" id="CP002161">
    <property type="protein sequence ID" value="ADM89808.1"/>
    <property type="molecule type" value="Genomic_DNA"/>
</dbReference>
<keyword evidence="13" id="KW-1185">Reference proteome</keyword>
<reference key="2">
    <citation type="submission" date="2010-08" db="EMBL/GenBank/DDBJ databases">
        <title>Functional convergence in reduced genomes of bacterial symbionts spanning 200 million years of evolution.</title>
        <authorList>
            <person name="McCutcheon J.P."/>
            <person name="Moran N.A."/>
        </authorList>
    </citation>
    <scope>NUCLEOTIDE SEQUENCE</scope>
    <source>
        <strain>CARI</strain>
    </source>
</reference>
<dbReference type="InterPro" id="IPR014721">
    <property type="entry name" value="Ribsml_uS5_D2-typ_fold_subgr"/>
</dbReference>
<keyword evidence="3" id="KW-0699">rRNA-binding</keyword>
<dbReference type="InterPro" id="IPR013810">
    <property type="entry name" value="Ribosomal_uS5_N"/>
</dbReference>
<dbReference type="SUPFAM" id="SSF54768">
    <property type="entry name" value="dsRNA-binding domain-like"/>
    <property type="match status" value="1"/>
</dbReference>
<evidence type="ECO:0000313" key="12">
    <source>
        <dbReference type="EMBL" id="ADM89808.1"/>
    </source>
</evidence>
<dbReference type="PANTHER" id="PTHR48277">
    <property type="entry name" value="MITOCHONDRIAL RIBOSOMAL PROTEIN S5"/>
    <property type="match status" value="1"/>
</dbReference>
<dbReference type="GO" id="GO:0019843">
    <property type="term" value="F:rRNA binding"/>
    <property type="evidence" value="ECO:0007669"/>
    <property type="project" value="UniProtKB-KW"/>
</dbReference>
<comment type="function">
    <text evidence="1">Located at the back of the 30S subunit body where it stabilizes the conformation of the head with respect to the body.</text>
</comment>
<keyword evidence="6 9" id="KW-0687">Ribonucleoprotein</keyword>
<dbReference type="SUPFAM" id="SSF54211">
    <property type="entry name" value="Ribosomal protein S5 domain 2-like"/>
    <property type="match status" value="1"/>
</dbReference>
<sequence>MKKEKWFEKLISIRRVTKVIKGRRIMAFSVLAIIGNKNGKIGLAKSKSKEISLAFQKAIFKAKKKIIYIKIINGTLYHEIIGKYGASSIFISPAKEGTGIISGKSSKAVFDVLGIKNIISKSYGSTNPYNIVKATLNGLCNINNPSYIFNKKK</sequence>
<evidence type="ECO:0000256" key="10">
    <source>
        <dbReference type="RuleBase" id="RU003823"/>
    </source>
</evidence>
<reference evidence="12 13" key="1">
    <citation type="journal article" date="2010" name="Genome Biol. Evol.">
        <title>Functional convergence in reduced genomes of bacterial symbionts spanning 200 My of evolution.</title>
        <authorList>
            <person name="McCutcheon J.P."/>
            <person name="Moran N.A."/>
        </authorList>
    </citation>
    <scope>NUCLEOTIDE SEQUENCE [LARGE SCALE GENOMIC DNA]</scope>
    <source>
        <strain evidence="12 13">CARI</strain>
    </source>
</reference>
<dbReference type="STRING" id="871271.ZICARI_204"/>
<evidence type="ECO:0000256" key="5">
    <source>
        <dbReference type="ARBA" id="ARBA00022980"/>
    </source>
</evidence>
<protein>
    <recommendedName>
        <fullName evidence="7">Small ribosomal subunit protein uS5</fullName>
    </recommendedName>
    <alternativeName>
        <fullName evidence="8">30S ribosomal protein S5</fullName>
    </alternativeName>
</protein>
<evidence type="ECO:0000256" key="1">
    <source>
        <dbReference type="ARBA" id="ARBA00003093"/>
    </source>
</evidence>
<keyword evidence="4" id="KW-0694">RNA-binding</keyword>
<evidence type="ECO:0000256" key="9">
    <source>
        <dbReference type="PROSITE-ProRule" id="PRU00268"/>
    </source>
</evidence>
<evidence type="ECO:0000313" key="13">
    <source>
        <dbReference type="Proteomes" id="UP000001303"/>
    </source>
</evidence>
<dbReference type="InterPro" id="IPR000851">
    <property type="entry name" value="Ribosomal_uS5"/>
</dbReference>
<dbReference type="GO" id="GO:0005737">
    <property type="term" value="C:cytoplasm"/>
    <property type="evidence" value="ECO:0007669"/>
    <property type="project" value="UniProtKB-ARBA"/>
</dbReference>
<dbReference type="GO" id="GO:0006412">
    <property type="term" value="P:translation"/>
    <property type="evidence" value="ECO:0007669"/>
    <property type="project" value="InterPro"/>
</dbReference>
<dbReference type="GO" id="GO:0015935">
    <property type="term" value="C:small ribosomal subunit"/>
    <property type="evidence" value="ECO:0007669"/>
    <property type="project" value="InterPro"/>
</dbReference>
<dbReference type="AlphaFoldDB" id="E0TJ31"/>
<gene>
    <name evidence="12" type="primary">rpsE</name>
    <name evidence="12" type="ordered locus">ZICARI_204</name>
</gene>
<organism evidence="12 13">
    <name type="scientific">Zinderia insecticola (strain CARI)</name>
    <dbReference type="NCBI Taxonomy" id="871271"/>
    <lineage>
        <taxon>Bacteria</taxon>
        <taxon>Pseudomonadati</taxon>
        <taxon>Pseudomonadota</taxon>
        <taxon>Betaproteobacteria</taxon>
        <taxon>Burkholderiales</taxon>
        <taxon>Oxalobacteraceae</taxon>
        <taxon>Candidatus Zinderia</taxon>
    </lineage>
</organism>
<comment type="similarity">
    <text evidence="2 10">Belongs to the universal ribosomal protein uS5 family.</text>
</comment>
<dbReference type="GO" id="GO:0003735">
    <property type="term" value="F:structural constituent of ribosome"/>
    <property type="evidence" value="ECO:0007669"/>
    <property type="project" value="UniProtKB-UniRule"/>
</dbReference>
<proteinExistence type="inferred from homology"/>
<dbReference type="InterPro" id="IPR005712">
    <property type="entry name" value="Ribosomal_uS5_bac-type"/>
</dbReference>
<dbReference type="Pfam" id="PF03719">
    <property type="entry name" value="Ribosomal_S5_C"/>
    <property type="match status" value="1"/>
</dbReference>
<dbReference type="PROSITE" id="PS50881">
    <property type="entry name" value="S5_DSRBD"/>
    <property type="match status" value="1"/>
</dbReference>
<feature type="domain" description="S5 DRBM" evidence="11">
    <location>
        <begin position="6"/>
        <end position="69"/>
    </location>
</feature>
<accession>E0TJ31</accession>
<name>E0TJ31_ZINIC</name>
<evidence type="ECO:0000256" key="2">
    <source>
        <dbReference type="ARBA" id="ARBA00008945"/>
    </source>
</evidence>
<dbReference type="KEGG" id="zin:ZICARI_204"/>
<evidence type="ECO:0000256" key="6">
    <source>
        <dbReference type="ARBA" id="ARBA00023274"/>
    </source>
</evidence>
<evidence type="ECO:0000256" key="7">
    <source>
        <dbReference type="ARBA" id="ARBA00035255"/>
    </source>
</evidence>
<evidence type="ECO:0000256" key="3">
    <source>
        <dbReference type="ARBA" id="ARBA00022730"/>
    </source>
</evidence>
<dbReference type="FunFam" id="3.30.230.10:FF:000002">
    <property type="entry name" value="30S ribosomal protein S5"/>
    <property type="match status" value="1"/>
</dbReference>
<dbReference type="HOGENOM" id="CLU_065898_2_2_4"/>
<evidence type="ECO:0000256" key="8">
    <source>
        <dbReference type="ARBA" id="ARBA00035519"/>
    </source>
</evidence>
<evidence type="ECO:0000259" key="11">
    <source>
        <dbReference type="PROSITE" id="PS50881"/>
    </source>
</evidence>
<dbReference type="Proteomes" id="UP000001303">
    <property type="component" value="Chromosome"/>
</dbReference>
<evidence type="ECO:0000256" key="4">
    <source>
        <dbReference type="ARBA" id="ARBA00022884"/>
    </source>
</evidence>
<dbReference type="InterPro" id="IPR020568">
    <property type="entry name" value="Ribosomal_Su5_D2-typ_SF"/>
</dbReference>
<dbReference type="Gene3D" id="3.30.160.20">
    <property type="match status" value="1"/>
</dbReference>
<dbReference type="NCBIfam" id="TIGR01021">
    <property type="entry name" value="rpsE_bact"/>
    <property type="match status" value="1"/>
</dbReference>
<dbReference type="Pfam" id="PF00333">
    <property type="entry name" value="Ribosomal_S5"/>
    <property type="match status" value="1"/>
</dbReference>
<keyword evidence="5 9" id="KW-0689">Ribosomal protein</keyword>
<dbReference type="Gene3D" id="3.30.230.10">
    <property type="match status" value="1"/>
</dbReference>
<dbReference type="PANTHER" id="PTHR48277:SF1">
    <property type="entry name" value="MITOCHONDRIAL RIBOSOMAL PROTEIN S5"/>
    <property type="match status" value="1"/>
</dbReference>
<dbReference type="InterPro" id="IPR005324">
    <property type="entry name" value="Ribosomal_uS5_C"/>
</dbReference>